<dbReference type="PRINTS" id="PR00344">
    <property type="entry name" value="BCTRLSENSOR"/>
</dbReference>
<dbReference type="CDD" id="cd17546">
    <property type="entry name" value="REC_hyHK_CKI1_RcsC-like"/>
    <property type="match status" value="1"/>
</dbReference>
<dbReference type="InterPro" id="IPR001789">
    <property type="entry name" value="Sig_transdc_resp-reg_receiver"/>
</dbReference>
<dbReference type="InterPro" id="IPR011006">
    <property type="entry name" value="CheY-like_superfamily"/>
</dbReference>
<dbReference type="Pfam" id="PF00072">
    <property type="entry name" value="Response_reg"/>
    <property type="match status" value="1"/>
</dbReference>
<dbReference type="CDD" id="cd00082">
    <property type="entry name" value="HisKA"/>
    <property type="match status" value="1"/>
</dbReference>
<dbReference type="InterPro" id="IPR003661">
    <property type="entry name" value="HisK_dim/P_dom"/>
</dbReference>
<dbReference type="Pfam" id="PF02518">
    <property type="entry name" value="HATPase_c"/>
    <property type="match status" value="1"/>
</dbReference>
<dbReference type="RefSeq" id="WP_275111835.1">
    <property type="nucleotide sequence ID" value="NZ_JAKJSC010000011.1"/>
</dbReference>
<dbReference type="Pfam" id="PF00512">
    <property type="entry name" value="HisKA"/>
    <property type="match status" value="1"/>
</dbReference>
<dbReference type="InterPro" id="IPR011990">
    <property type="entry name" value="TPR-like_helical_dom_sf"/>
</dbReference>
<dbReference type="InterPro" id="IPR004358">
    <property type="entry name" value="Sig_transdc_His_kin-like_C"/>
</dbReference>
<keyword evidence="5" id="KW-0418">Kinase</keyword>
<keyword evidence="8" id="KW-0472">Membrane</keyword>
<keyword evidence="13" id="KW-1185">Reference proteome</keyword>
<accession>A0ABT5VYL1</accession>
<feature type="signal peptide" evidence="9">
    <location>
        <begin position="1"/>
        <end position="19"/>
    </location>
</feature>
<keyword evidence="4" id="KW-0808">Transferase</keyword>
<dbReference type="SMART" id="SM00387">
    <property type="entry name" value="HATPase_c"/>
    <property type="match status" value="1"/>
</dbReference>
<dbReference type="Pfam" id="PF13424">
    <property type="entry name" value="TPR_12"/>
    <property type="match status" value="3"/>
</dbReference>
<feature type="repeat" description="TPR" evidence="7">
    <location>
        <begin position="314"/>
        <end position="347"/>
    </location>
</feature>
<dbReference type="SMART" id="SM00448">
    <property type="entry name" value="REC"/>
    <property type="match status" value="1"/>
</dbReference>
<keyword evidence="8" id="KW-1133">Transmembrane helix</keyword>
<dbReference type="Pfam" id="PF13374">
    <property type="entry name" value="TPR_10"/>
    <property type="match status" value="1"/>
</dbReference>
<evidence type="ECO:0000256" key="9">
    <source>
        <dbReference type="SAM" id="SignalP"/>
    </source>
</evidence>
<dbReference type="Gene3D" id="1.10.287.130">
    <property type="match status" value="1"/>
</dbReference>
<feature type="chain" id="PRO_5047020023" description="histidine kinase" evidence="9">
    <location>
        <begin position="20"/>
        <end position="992"/>
    </location>
</feature>
<dbReference type="EMBL" id="JAKJSC010000011">
    <property type="protein sequence ID" value="MDE5420505.1"/>
    <property type="molecule type" value="Genomic_DNA"/>
</dbReference>
<feature type="transmembrane region" description="Helical" evidence="8">
    <location>
        <begin position="555"/>
        <end position="577"/>
    </location>
</feature>
<keyword evidence="7" id="KW-0802">TPR repeat</keyword>
<dbReference type="SUPFAM" id="SSF55874">
    <property type="entry name" value="ATPase domain of HSP90 chaperone/DNA topoisomerase II/histidine kinase"/>
    <property type="match status" value="1"/>
</dbReference>
<dbReference type="SUPFAM" id="SSF47384">
    <property type="entry name" value="Homodimeric domain of signal transducing histidine kinase"/>
    <property type="match status" value="1"/>
</dbReference>
<comment type="catalytic activity">
    <reaction evidence="1">
        <text>ATP + protein L-histidine = ADP + protein N-phospho-L-histidine.</text>
        <dbReference type="EC" id="2.7.13.3"/>
    </reaction>
</comment>
<keyword evidence="8" id="KW-0812">Transmembrane</keyword>
<evidence type="ECO:0000256" key="4">
    <source>
        <dbReference type="ARBA" id="ARBA00022679"/>
    </source>
</evidence>
<dbReference type="Gene3D" id="3.40.50.2300">
    <property type="match status" value="1"/>
</dbReference>
<evidence type="ECO:0000313" key="13">
    <source>
        <dbReference type="Proteomes" id="UP001528920"/>
    </source>
</evidence>
<feature type="domain" description="Response regulatory" evidence="11">
    <location>
        <begin position="877"/>
        <end position="991"/>
    </location>
</feature>
<dbReference type="SMART" id="SM00028">
    <property type="entry name" value="TPR"/>
    <property type="match status" value="10"/>
</dbReference>
<dbReference type="InterPro" id="IPR036890">
    <property type="entry name" value="HATPase_C_sf"/>
</dbReference>
<evidence type="ECO:0000256" key="5">
    <source>
        <dbReference type="ARBA" id="ARBA00022777"/>
    </source>
</evidence>
<dbReference type="Proteomes" id="UP001528920">
    <property type="component" value="Unassembled WGS sequence"/>
</dbReference>
<comment type="caution">
    <text evidence="12">The sequence shown here is derived from an EMBL/GenBank/DDBJ whole genome shotgun (WGS) entry which is preliminary data.</text>
</comment>
<feature type="repeat" description="TPR" evidence="7">
    <location>
        <begin position="394"/>
        <end position="427"/>
    </location>
</feature>
<dbReference type="PROSITE" id="PS50005">
    <property type="entry name" value="TPR"/>
    <property type="match status" value="4"/>
</dbReference>
<dbReference type="PANTHER" id="PTHR43047:SF64">
    <property type="entry name" value="HISTIDINE KINASE CONTAINING CHEY-HOMOLOGOUS RECEIVER DOMAIN AND PAS DOMAIN-RELATED"/>
    <property type="match status" value="1"/>
</dbReference>
<evidence type="ECO:0000259" key="10">
    <source>
        <dbReference type="PROSITE" id="PS50109"/>
    </source>
</evidence>
<dbReference type="Gene3D" id="3.30.565.10">
    <property type="entry name" value="Histidine kinase-like ATPase, C-terminal domain"/>
    <property type="match status" value="1"/>
</dbReference>
<name>A0ABT5VYL1_9BACT</name>
<feature type="modified residue" description="4-aspartylphosphate" evidence="6">
    <location>
        <position position="926"/>
    </location>
</feature>
<dbReference type="InterPro" id="IPR003594">
    <property type="entry name" value="HATPase_dom"/>
</dbReference>
<feature type="repeat" description="TPR" evidence="7">
    <location>
        <begin position="154"/>
        <end position="187"/>
    </location>
</feature>
<dbReference type="Gene3D" id="1.25.40.10">
    <property type="entry name" value="Tetratricopeptide repeat domain"/>
    <property type="match status" value="3"/>
</dbReference>
<evidence type="ECO:0000259" key="11">
    <source>
        <dbReference type="PROSITE" id="PS50110"/>
    </source>
</evidence>
<dbReference type="InterPro" id="IPR036097">
    <property type="entry name" value="HisK_dim/P_sf"/>
</dbReference>
<sequence length="992" mass="113936">MKNILFILFSLFVSIQLSAQSHPDAATSKSNSSKISRLLSRAEKDFNADNKEALKLTLLAAEKALKDENMEQFANANELLGKIYIYRGNLDKAQKSFEILFNFWESMQDTAKIGYCYGYLGELHYAKCDYIKADEYYQKGFELKKHIKDSINYSYNLNALGNIRLETCRYKEALNYYFEALNLNIKNKSVSGVCYSQNGLGNTYFEMNDLVSAKKYFEESLATGKKHQLYKNIAYSLNQLAKLQNTLNNRNTAIDLYNESLEISKKLQSRNGIALSFMGIGEIYQSIMQNDKALEFHHKALKIFEEIDSKKNIASCYLNIGMVLYELKDHELAKENFRKSIEINELIGYLKGAADGHRKLGNTLYQEEKFDESLFEYRKSLNIQESIGNQKGIAYCYTNIGLVFIKQNKLTDAERYLNKSIEINKSLENHLGVASAYNNLGELYRVRKRPQKAIQHLLKSYQITSDIGAIVLKAESAKNLSKIYSDENKFEKSLSYHKVYFDLYNQMFNAQLENRVGWIQMQNERDKRINLEKIFQNEKAIEKEKLNTQSLINSFLIVIVILILLSTALIYGLYVAVKKSNKKLINEVEVRKKAEFLLADHQKNLEGLVKVRTLELEKAKNKAEESDRLKSSFLANMSHEVRTPMNAIIGFSKLLTMTTSAEKQRNYTSIINDNGYILLTLVNDIIDISMIESKQLKIKKLVFKLHPMLLELKSMFDEQKKLDKKDHIEFRIGIAEEIKEISIYSDPVRIKQILINLLRNALKFTNSGTIDFGVELNNENCRFFVKDTGIGIPPEEQDLIYDRFRQASNNTVEHGGTGLGLTISKSLTEMLGGNIWFTSHPEQGSQFNIELPFQNNPTQNQTNKAILNKQVDLSGKNILVAEDTKSNFLYIKEVLRKTNANVTWSQDGIETVEKFKTTNFDLVLMDVHLPNINGYEVTKVLKRKKPDVPVIVQTAYGFQDELKNKKESGFDAFISKPYTQEQLLEIILQNLS</sequence>
<keyword evidence="3 6" id="KW-0597">Phosphoprotein</keyword>
<evidence type="ECO:0000256" key="3">
    <source>
        <dbReference type="ARBA" id="ARBA00022553"/>
    </source>
</evidence>
<dbReference type="SMART" id="SM00388">
    <property type="entry name" value="HisKA"/>
    <property type="match status" value="1"/>
</dbReference>
<evidence type="ECO:0000256" key="1">
    <source>
        <dbReference type="ARBA" id="ARBA00000085"/>
    </source>
</evidence>
<dbReference type="PROSITE" id="PS50109">
    <property type="entry name" value="HIS_KIN"/>
    <property type="match status" value="1"/>
</dbReference>
<feature type="repeat" description="TPR" evidence="7">
    <location>
        <begin position="434"/>
        <end position="467"/>
    </location>
</feature>
<dbReference type="PANTHER" id="PTHR43047">
    <property type="entry name" value="TWO-COMPONENT HISTIDINE PROTEIN KINASE"/>
    <property type="match status" value="1"/>
</dbReference>
<dbReference type="EC" id="2.7.13.3" evidence="2"/>
<proteinExistence type="predicted"/>
<organism evidence="12 13">
    <name type="scientific">Paralabilibaculum antarcticum</name>
    <dbReference type="NCBI Taxonomy" id="2912572"/>
    <lineage>
        <taxon>Bacteria</taxon>
        <taxon>Pseudomonadati</taxon>
        <taxon>Bacteroidota</taxon>
        <taxon>Bacteroidia</taxon>
        <taxon>Marinilabiliales</taxon>
        <taxon>Marinifilaceae</taxon>
        <taxon>Paralabilibaculum</taxon>
    </lineage>
</organism>
<dbReference type="InterPro" id="IPR019734">
    <property type="entry name" value="TPR_rpt"/>
</dbReference>
<protein>
    <recommendedName>
        <fullName evidence="2">histidine kinase</fullName>
        <ecNumber evidence="2">2.7.13.3</ecNumber>
    </recommendedName>
</protein>
<dbReference type="PROSITE" id="PS50110">
    <property type="entry name" value="RESPONSE_REGULATORY"/>
    <property type="match status" value="1"/>
</dbReference>
<dbReference type="SUPFAM" id="SSF52172">
    <property type="entry name" value="CheY-like"/>
    <property type="match status" value="1"/>
</dbReference>
<feature type="domain" description="Histidine kinase" evidence="10">
    <location>
        <begin position="636"/>
        <end position="855"/>
    </location>
</feature>
<reference evidence="12 13" key="1">
    <citation type="submission" date="2022-01" db="EMBL/GenBank/DDBJ databases">
        <title>Labilibaculum sp. nov, a marine bacterium isolated from Antarctica.</title>
        <authorList>
            <person name="Dai W."/>
        </authorList>
    </citation>
    <scope>NUCLEOTIDE SEQUENCE [LARGE SCALE GENOMIC DNA]</scope>
    <source>
        <strain evidence="12 13">DW002</strain>
    </source>
</reference>
<evidence type="ECO:0000313" key="12">
    <source>
        <dbReference type="EMBL" id="MDE5420505.1"/>
    </source>
</evidence>
<dbReference type="InterPro" id="IPR005467">
    <property type="entry name" value="His_kinase_dom"/>
</dbReference>
<evidence type="ECO:0000256" key="2">
    <source>
        <dbReference type="ARBA" id="ARBA00012438"/>
    </source>
</evidence>
<keyword evidence="9" id="KW-0732">Signal</keyword>
<evidence type="ECO:0000256" key="6">
    <source>
        <dbReference type="PROSITE-ProRule" id="PRU00169"/>
    </source>
</evidence>
<dbReference type="CDD" id="cd16922">
    <property type="entry name" value="HATPase_EvgS-ArcB-TorS-like"/>
    <property type="match status" value="1"/>
</dbReference>
<evidence type="ECO:0000256" key="7">
    <source>
        <dbReference type="PROSITE-ProRule" id="PRU00339"/>
    </source>
</evidence>
<gene>
    <name evidence="12" type="ORF">L3049_21140</name>
</gene>
<evidence type="ECO:0000256" key="8">
    <source>
        <dbReference type="SAM" id="Phobius"/>
    </source>
</evidence>
<dbReference type="SUPFAM" id="SSF48452">
    <property type="entry name" value="TPR-like"/>
    <property type="match status" value="3"/>
</dbReference>